<keyword evidence="4" id="KW-1185">Reference proteome</keyword>
<evidence type="ECO:0000313" key="4">
    <source>
        <dbReference type="Proteomes" id="UP000095300"/>
    </source>
</evidence>
<feature type="domain" description="MADF" evidence="2">
    <location>
        <begin position="15"/>
        <end position="113"/>
    </location>
</feature>
<sequence length="264" mass="30796">MELGITSREKRFWLQFIALYKTKPELWKVDSDVYRNKSMKQAAYDVLVEKCQEIEPYADKDYVVRKINSLRTSARKEFRKVQESIKYAECPEDEYVPSLYYYQSMKFLYDQEEQGDIDNTSADSEREEEMERKRKITSRTSKSPAVKRKKPKALEEEFMDLPLKGPPIYEDNSQMLANVWASEYRMLSESQKIFAKKAIDDVLFEAKLGTLHRNSVKINVKSPPSSSSPSWETANATNVISSQTYPYQDHEIIDQAANDDISED</sequence>
<dbReference type="PANTHER" id="PTHR21505">
    <property type="entry name" value="MADF DOMAIN-CONTAINING PROTEIN-RELATED"/>
    <property type="match status" value="1"/>
</dbReference>
<dbReference type="SMART" id="SM00595">
    <property type="entry name" value="MADF"/>
    <property type="match status" value="1"/>
</dbReference>
<reference evidence="4" key="1">
    <citation type="submission" date="2015-05" db="EMBL/GenBank/DDBJ databases">
        <authorList>
            <person name="Wilson R.K."/>
            <person name="Warren W.C."/>
            <person name="Olafson P."/>
        </authorList>
    </citation>
    <scope>NUCLEOTIDE SEQUENCE [LARGE SCALE GENOMIC DNA]</scope>
    <source>
        <strain evidence="4">USDA</strain>
    </source>
</reference>
<accession>A0A1I8NR66</accession>
<dbReference type="EnsemblMetazoa" id="SCAU001319-RD">
    <property type="protein sequence ID" value="SCAU001319-PD"/>
    <property type="gene ID" value="SCAU001319"/>
</dbReference>
<feature type="region of interest" description="Disordered" evidence="1">
    <location>
        <begin position="115"/>
        <end position="151"/>
    </location>
</feature>
<dbReference type="OrthoDB" id="6617753at2759"/>
<evidence type="ECO:0000313" key="3">
    <source>
        <dbReference type="EnsemblMetazoa" id="SCAU001319-PC"/>
    </source>
</evidence>
<protein>
    <recommendedName>
        <fullName evidence="2">MADF domain-containing protein</fullName>
    </recommendedName>
</protein>
<proteinExistence type="predicted"/>
<gene>
    <name evidence="3" type="primary">106080668</name>
</gene>
<evidence type="ECO:0000259" key="2">
    <source>
        <dbReference type="PROSITE" id="PS51029"/>
    </source>
</evidence>
<dbReference type="KEGG" id="scac:106080668"/>
<dbReference type="EnsemblMetazoa" id="SCAU001319-RB">
    <property type="protein sequence ID" value="SCAU001319-PB"/>
    <property type="gene ID" value="SCAU001319"/>
</dbReference>
<dbReference type="Proteomes" id="UP000095300">
    <property type="component" value="Unassembled WGS sequence"/>
</dbReference>
<dbReference type="InterPro" id="IPR006578">
    <property type="entry name" value="MADF-dom"/>
</dbReference>
<dbReference type="EnsemblMetazoa" id="SCAU001319-RA">
    <property type="protein sequence ID" value="SCAU001319-PA"/>
    <property type="gene ID" value="SCAU001319"/>
</dbReference>
<dbReference type="PANTHER" id="PTHR21505:SF8">
    <property type="entry name" value="DPT-YFP REPRESSOR BY OVEREXPRESSION, ISOFORM D-RELATED"/>
    <property type="match status" value="1"/>
</dbReference>
<dbReference type="Pfam" id="PF10545">
    <property type="entry name" value="MADF_DNA_bdg"/>
    <property type="match status" value="1"/>
</dbReference>
<dbReference type="EnsemblMetazoa" id="SCAU001319-RC">
    <property type="protein sequence ID" value="SCAU001319-PC"/>
    <property type="gene ID" value="SCAU001319"/>
</dbReference>
<dbReference type="VEuPathDB" id="VectorBase:SCAU001319"/>
<evidence type="ECO:0000256" key="1">
    <source>
        <dbReference type="SAM" id="MobiDB-lite"/>
    </source>
</evidence>
<dbReference type="PROSITE" id="PS51029">
    <property type="entry name" value="MADF"/>
    <property type="match status" value="1"/>
</dbReference>
<name>A0A1I8NR66_STOCA</name>
<organism evidence="3 4">
    <name type="scientific">Stomoxys calcitrans</name>
    <name type="common">Stable fly</name>
    <name type="synonym">Conops calcitrans</name>
    <dbReference type="NCBI Taxonomy" id="35570"/>
    <lineage>
        <taxon>Eukaryota</taxon>
        <taxon>Metazoa</taxon>
        <taxon>Ecdysozoa</taxon>
        <taxon>Arthropoda</taxon>
        <taxon>Hexapoda</taxon>
        <taxon>Insecta</taxon>
        <taxon>Pterygota</taxon>
        <taxon>Neoptera</taxon>
        <taxon>Endopterygota</taxon>
        <taxon>Diptera</taxon>
        <taxon>Brachycera</taxon>
        <taxon>Muscomorpha</taxon>
        <taxon>Muscoidea</taxon>
        <taxon>Muscidae</taxon>
        <taxon>Stomoxys</taxon>
    </lineage>
</organism>
<reference evidence="3" key="2">
    <citation type="submission" date="2020-05" db="UniProtKB">
        <authorList>
            <consortium name="EnsemblMetazoa"/>
        </authorList>
    </citation>
    <scope>IDENTIFICATION</scope>
    <source>
        <strain evidence="3">USDA</strain>
    </source>
</reference>
<dbReference type="AlphaFoldDB" id="A0A1I8NR66"/>